<evidence type="ECO:0000256" key="1">
    <source>
        <dbReference type="ARBA" id="ARBA00010062"/>
    </source>
</evidence>
<dbReference type="EMBL" id="VTET01000002">
    <property type="protein sequence ID" value="TYS73755.1"/>
    <property type="molecule type" value="Genomic_DNA"/>
</dbReference>
<dbReference type="Gene3D" id="3.40.50.2300">
    <property type="match status" value="2"/>
</dbReference>
<name>A0A5D4TEM5_9BACI</name>
<dbReference type="PROSITE" id="PS51257">
    <property type="entry name" value="PROKAR_LIPOPROTEIN"/>
    <property type="match status" value="1"/>
</dbReference>
<accession>A0A5D4TEM5</accession>
<evidence type="ECO:0000256" key="2">
    <source>
        <dbReference type="ARBA" id="ARBA00022729"/>
    </source>
</evidence>
<dbReference type="AlphaFoldDB" id="A0A5D4TEM5"/>
<comment type="similarity">
    <text evidence="1">Belongs to the leucine-binding protein family.</text>
</comment>
<dbReference type="SUPFAM" id="SSF53822">
    <property type="entry name" value="Periplasmic binding protein-like I"/>
    <property type="match status" value="1"/>
</dbReference>
<feature type="chain" id="PRO_5022783265" evidence="3">
    <location>
        <begin position="27"/>
        <end position="407"/>
    </location>
</feature>
<dbReference type="InterPro" id="IPR028081">
    <property type="entry name" value="Leu-bd"/>
</dbReference>
<dbReference type="Pfam" id="PF13458">
    <property type="entry name" value="Peripla_BP_6"/>
    <property type="match status" value="1"/>
</dbReference>
<sequence>MKRWKSGFLLICVFMLVLAGCSDSNAGTEADSSGDGDKKVIKVGVLASLTGALETYGKQTVQGFELGLEYATEGTMEVNGHKIEFVVEDTETKPEVAIQKATKLLEEDEVDFLVGSSSSGDTLAVLPLAEEYEKVMLVEPAVADSITGADWNKYIFRTARNSSQDAVAGAAAIAGDGVKIATLAPDYSFGHDGVAAFKEAALELGAEIVLEEYADPAATDFTSNIQKILDADPDYLFVVWAGANSPWNQISDMKVQERGIKISTGAPDIAALHTMEQLIGMEGFSVYYHTLPDNPINDWLVEKHKEKFNGEVPDLFTPGGMTAAIAIVEALKKTEGDTDSDLIIETMEGMSFDTPKGQMTFRPEDHQAMQTLYAVRLEKVDGFDYPVPVLIRELSPDETAPPIRNNQ</sequence>
<reference evidence="5 6" key="1">
    <citation type="submission" date="2019-08" db="EMBL/GenBank/DDBJ databases">
        <title>Bacillus genomes from the desert of Cuatro Cienegas, Coahuila.</title>
        <authorList>
            <person name="Olmedo-Alvarez G."/>
        </authorList>
    </citation>
    <scope>NUCLEOTIDE SEQUENCE [LARGE SCALE GENOMIC DNA]</scope>
    <source>
        <strain evidence="5 6">CH98b_3T</strain>
    </source>
</reference>
<dbReference type="Proteomes" id="UP000324517">
    <property type="component" value="Unassembled WGS sequence"/>
</dbReference>
<dbReference type="PANTHER" id="PTHR30483">
    <property type="entry name" value="LEUCINE-SPECIFIC-BINDING PROTEIN"/>
    <property type="match status" value="1"/>
</dbReference>
<keyword evidence="2 3" id="KW-0732">Signal</keyword>
<dbReference type="OrthoDB" id="9794229at2"/>
<feature type="domain" description="Leucine-binding protein" evidence="4">
    <location>
        <begin position="41"/>
        <end position="378"/>
    </location>
</feature>
<dbReference type="RefSeq" id="WP_148978675.1">
    <property type="nucleotide sequence ID" value="NZ_JBNIKO010000006.1"/>
</dbReference>
<proteinExistence type="inferred from homology"/>
<feature type="signal peptide" evidence="3">
    <location>
        <begin position="1"/>
        <end position="26"/>
    </location>
</feature>
<dbReference type="CDD" id="cd06328">
    <property type="entry name" value="PBP1_SBP-like"/>
    <property type="match status" value="1"/>
</dbReference>
<evidence type="ECO:0000313" key="6">
    <source>
        <dbReference type="Proteomes" id="UP000324517"/>
    </source>
</evidence>
<dbReference type="InterPro" id="IPR028082">
    <property type="entry name" value="Peripla_BP_I"/>
</dbReference>
<evidence type="ECO:0000313" key="5">
    <source>
        <dbReference type="EMBL" id="TYS73755.1"/>
    </source>
</evidence>
<evidence type="ECO:0000259" key="4">
    <source>
        <dbReference type="Pfam" id="PF13458"/>
    </source>
</evidence>
<dbReference type="PANTHER" id="PTHR30483:SF6">
    <property type="entry name" value="PERIPLASMIC BINDING PROTEIN OF ABC TRANSPORTER FOR NATURAL AMINO ACIDS"/>
    <property type="match status" value="1"/>
</dbReference>
<comment type="caution">
    <text evidence="5">The sequence shown here is derived from an EMBL/GenBank/DDBJ whole genome shotgun (WGS) entry which is preliminary data.</text>
</comment>
<protein>
    <submittedName>
        <fullName evidence="5">ABC transporter substrate-binding protein</fullName>
    </submittedName>
</protein>
<dbReference type="InterPro" id="IPR051010">
    <property type="entry name" value="BCAA_transport"/>
</dbReference>
<gene>
    <name evidence="5" type="ORF">FZC75_05355</name>
</gene>
<evidence type="ECO:0000256" key="3">
    <source>
        <dbReference type="SAM" id="SignalP"/>
    </source>
</evidence>
<organism evidence="5 6">
    <name type="scientific">Sutcliffiella horikoshii</name>
    <dbReference type="NCBI Taxonomy" id="79883"/>
    <lineage>
        <taxon>Bacteria</taxon>
        <taxon>Bacillati</taxon>
        <taxon>Bacillota</taxon>
        <taxon>Bacilli</taxon>
        <taxon>Bacillales</taxon>
        <taxon>Bacillaceae</taxon>
        <taxon>Sutcliffiella</taxon>
    </lineage>
</organism>